<feature type="chain" id="PRO_5045201188" description="non-specific serine/threonine protein kinase" evidence="9">
    <location>
        <begin position="20"/>
        <end position="273"/>
    </location>
</feature>
<dbReference type="InterPro" id="IPR011009">
    <property type="entry name" value="Kinase-like_dom_sf"/>
</dbReference>
<dbReference type="InterPro" id="IPR051420">
    <property type="entry name" value="Ser_Thr_Kinases_DiverseReg"/>
</dbReference>
<keyword evidence="2" id="KW-0723">Serine/threonine-protein kinase</keyword>
<evidence type="ECO:0000256" key="6">
    <source>
        <dbReference type="ARBA" id="ARBA00022840"/>
    </source>
</evidence>
<evidence type="ECO:0000256" key="4">
    <source>
        <dbReference type="ARBA" id="ARBA00022741"/>
    </source>
</evidence>
<dbReference type="Proteomes" id="UP001472677">
    <property type="component" value="Unassembled WGS sequence"/>
</dbReference>
<dbReference type="Gene3D" id="1.10.510.10">
    <property type="entry name" value="Transferase(Phosphotransferase) domain 1"/>
    <property type="match status" value="1"/>
</dbReference>
<dbReference type="SUPFAM" id="SSF52058">
    <property type="entry name" value="L domain-like"/>
    <property type="match status" value="1"/>
</dbReference>
<keyword evidence="3" id="KW-0808">Transferase</keyword>
<gene>
    <name evidence="11" type="ORF">V6N12_001116</name>
</gene>
<protein>
    <recommendedName>
        <fullName evidence="1">non-specific serine/threonine protein kinase</fullName>
        <ecNumber evidence="1">2.7.11.1</ecNumber>
    </recommendedName>
</protein>
<evidence type="ECO:0000256" key="1">
    <source>
        <dbReference type="ARBA" id="ARBA00012513"/>
    </source>
</evidence>
<keyword evidence="4" id="KW-0547">Nucleotide-binding</keyword>
<evidence type="ECO:0000256" key="9">
    <source>
        <dbReference type="SAM" id="SignalP"/>
    </source>
</evidence>
<evidence type="ECO:0000256" key="2">
    <source>
        <dbReference type="ARBA" id="ARBA00022527"/>
    </source>
</evidence>
<dbReference type="EC" id="2.7.11.1" evidence="1"/>
<evidence type="ECO:0000256" key="8">
    <source>
        <dbReference type="ARBA" id="ARBA00048679"/>
    </source>
</evidence>
<evidence type="ECO:0000313" key="11">
    <source>
        <dbReference type="EMBL" id="KAK8514951.1"/>
    </source>
</evidence>
<keyword evidence="5" id="KW-0418">Kinase</keyword>
<comment type="catalytic activity">
    <reaction evidence="8">
        <text>L-seryl-[protein] + ATP = O-phospho-L-seryl-[protein] + ADP + H(+)</text>
        <dbReference type="Rhea" id="RHEA:17989"/>
        <dbReference type="Rhea" id="RHEA-COMP:9863"/>
        <dbReference type="Rhea" id="RHEA-COMP:11604"/>
        <dbReference type="ChEBI" id="CHEBI:15378"/>
        <dbReference type="ChEBI" id="CHEBI:29999"/>
        <dbReference type="ChEBI" id="CHEBI:30616"/>
        <dbReference type="ChEBI" id="CHEBI:83421"/>
        <dbReference type="ChEBI" id="CHEBI:456216"/>
        <dbReference type="EC" id="2.7.11.1"/>
    </reaction>
</comment>
<dbReference type="SUPFAM" id="SSF56112">
    <property type="entry name" value="Protein kinase-like (PK-like)"/>
    <property type="match status" value="1"/>
</dbReference>
<dbReference type="PANTHER" id="PTHR48005">
    <property type="entry name" value="LEUCINE RICH REPEAT KINASE 2"/>
    <property type="match status" value="1"/>
</dbReference>
<proteinExistence type="predicted"/>
<dbReference type="InterPro" id="IPR000719">
    <property type="entry name" value="Prot_kinase_dom"/>
</dbReference>
<dbReference type="InterPro" id="IPR008266">
    <property type="entry name" value="Tyr_kinase_AS"/>
</dbReference>
<evidence type="ECO:0000256" key="7">
    <source>
        <dbReference type="ARBA" id="ARBA00047899"/>
    </source>
</evidence>
<evidence type="ECO:0000259" key="10">
    <source>
        <dbReference type="PROSITE" id="PS50011"/>
    </source>
</evidence>
<dbReference type="InterPro" id="IPR032675">
    <property type="entry name" value="LRR_dom_sf"/>
</dbReference>
<feature type="signal peptide" evidence="9">
    <location>
        <begin position="1"/>
        <end position="19"/>
    </location>
</feature>
<reference evidence="11 12" key="1">
    <citation type="journal article" date="2024" name="G3 (Bethesda)">
        <title>Genome assembly of Hibiscus sabdariffa L. provides insights into metabolisms of medicinal natural products.</title>
        <authorList>
            <person name="Kim T."/>
        </authorList>
    </citation>
    <scope>NUCLEOTIDE SEQUENCE [LARGE SCALE GENOMIC DNA]</scope>
    <source>
        <strain evidence="11">TK-2024</strain>
        <tissue evidence="11">Old leaves</tissue>
    </source>
</reference>
<evidence type="ECO:0000313" key="12">
    <source>
        <dbReference type="Proteomes" id="UP001472677"/>
    </source>
</evidence>
<dbReference type="PROSITE" id="PS00109">
    <property type="entry name" value="PROTEIN_KINASE_TYR"/>
    <property type="match status" value="1"/>
</dbReference>
<evidence type="ECO:0000256" key="5">
    <source>
        <dbReference type="ARBA" id="ARBA00022777"/>
    </source>
</evidence>
<dbReference type="Gene3D" id="3.30.200.20">
    <property type="entry name" value="Phosphorylase Kinase, domain 1"/>
    <property type="match status" value="1"/>
</dbReference>
<evidence type="ECO:0000256" key="3">
    <source>
        <dbReference type="ARBA" id="ARBA00022679"/>
    </source>
</evidence>
<keyword evidence="9" id="KW-0732">Signal</keyword>
<dbReference type="EMBL" id="JBBPBM010000065">
    <property type="protein sequence ID" value="KAK8514951.1"/>
    <property type="molecule type" value="Genomic_DNA"/>
</dbReference>
<sequence length="273" mass="29897">MSSSVANSIVLGVLWVSFATIMPAADQSPFESEAEALLESGSIVVGSRFGKLNLSSFPTLVLFDLSNRPLYVNIPSQIGDLSALKRLSLSHCDLSGTGAYGSVHRAQLPCGKVVALKKLRHSEVENSDIDNSFRNEIKFLTKIRHRNIVKLYRFCLHRRSMFLIYEYIEKGSCIAHALCYLHHDCSRPIVHRDISSNNVLLNLSLQAVVADFGPLFWSGSAGNMNGKASGRSVVVVVVSIFFSKCKADPRVRQSSSISDKPTGCTKSCSSRGQ</sequence>
<dbReference type="PANTHER" id="PTHR48005:SF92">
    <property type="entry name" value="REPEAT RECEPTOR-LIKE PROTEIN KINASE FAMILY PROTEIN, PUTATIVE-RELATED"/>
    <property type="match status" value="1"/>
</dbReference>
<organism evidence="11 12">
    <name type="scientific">Hibiscus sabdariffa</name>
    <name type="common">roselle</name>
    <dbReference type="NCBI Taxonomy" id="183260"/>
    <lineage>
        <taxon>Eukaryota</taxon>
        <taxon>Viridiplantae</taxon>
        <taxon>Streptophyta</taxon>
        <taxon>Embryophyta</taxon>
        <taxon>Tracheophyta</taxon>
        <taxon>Spermatophyta</taxon>
        <taxon>Magnoliopsida</taxon>
        <taxon>eudicotyledons</taxon>
        <taxon>Gunneridae</taxon>
        <taxon>Pentapetalae</taxon>
        <taxon>rosids</taxon>
        <taxon>malvids</taxon>
        <taxon>Malvales</taxon>
        <taxon>Malvaceae</taxon>
        <taxon>Malvoideae</taxon>
        <taxon>Hibiscus</taxon>
    </lineage>
</organism>
<dbReference type="Pfam" id="PF00069">
    <property type="entry name" value="Pkinase"/>
    <property type="match status" value="1"/>
</dbReference>
<dbReference type="PROSITE" id="PS50011">
    <property type="entry name" value="PROTEIN_KINASE_DOM"/>
    <property type="match status" value="1"/>
</dbReference>
<keyword evidence="12" id="KW-1185">Reference proteome</keyword>
<comment type="caution">
    <text evidence="11">The sequence shown here is derived from an EMBL/GenBank/DDBJ whole genome shotgun (WGS) entry which is preliminary data.</text>
</comment>
<accession>A0ABR2C6Q5</accession>
<keyword evidence="6" id="KW-0067">ATP-binding</keyword>
<dbReference type="Gene3D" id="3.80.10.10">
    <property type="entry name" value="Ribonuclease Inhibitor"/>
    <property type="match status" value="1"/>
</dbReference>
<comment type="catalytic activity">
    <reaction evidence="7">
        <text>L-threonyl-[protein] + ATP = O-phospho-L-threonyl-[protein] + ADP + H(+)</text>
        <dbReference type="Rhea" id="RHEA:46608"/>
        <dbReference type="Rhea" id="RHEA-COMP:11060"/>
        <dbReference type="Rhea" id="RHEA-COMP:11605"/>
        <dbReference type="ChEBI" id="CHEBI:15378"/>
        <dbReference type="ChEBI" id="CHEBI:30013"/>
        <dbReference type="ChEBI" id="CHEBI:30616"/>
        <dbReference type="ChEBI" id="CHEBI:61977"/>
        <dbReference type="ChEBI" id="CHEBI:456216"/>
        <dbReference type="EC" id="2.7.11.1"/>
    </reaction>
</comment>
<feature type="domain" description="Protein kinase" evidence="10">
    <location>
        <begin position="89"/>
        <end position="273"/>
    </location>
</feature>
<name>A0ABR2C6Q5_9ROSI</name>